<protein>
    <recommendedName>
        <fullName evidence="2">GGDEF domain-containing protein</fullName>
    </recommendedName>
</protein>
<dbReference type="SMART" id="SM00267">
    <property type="entry name" value="GGDEF"/>
    <property type="match status" value="1"/>
</dbReference>
<dbReference type="SUPFAM" id="SSF55073">
    <property type="entry name" value="Nucleotide cyclase"/>
    <property type="match status" value="1"/>
</dbReference>
<dbReference type="RefSeq" id="WP_188530800.1">
    <property type="nucleotide sequence ID" value="NZ_BMGR01000005.1"/>
</dbReference>
<feature type="transmembrane region" description="Helical" evidence="1">
    <location>
        <begin position="41"/>
        <end position="59"/>
    </location>
</feature>
<dbReference type="PANTHER" id="PTHR45138:SF6">
    <property type="entry name" value="DIGUANYLATE CYCLASE DGCN"/>
    <property type="match status" value="1"/>
</dbReference>
<dbReference type="GO" id="GO:0052621">
    <property type="term" value="F:diguanylate cyclase activity"/>
    <property type="evidence" value="ECO:0007669"/>
    <property type="project" value="TreeGrafter"/>
</dbReference>
<proteinExistence type="predicted"/>
<feature type="domain" description="GGDEF" evidence="2">
    <location>
        <begin position="94"/>
        <end position="206"/>
    </location>
</feature>
<comment type="caution">
    <text evidence="3">The sequence shown here is derived from an EMBL/GenBank/DDBJ whole genome shotgun (WGS) entry which is preliminary data.</text>
</comment>
<keyword evidence="1" id="KW-0812">Transmembrane</keyword>
<evidence type="ECO:0000313" key="4">
    <source>
        <dbReference type="Proteomes" id="UP000644756"/>
    </source>
</evidence>
<dbReference type="InterPro" id="IPR050469">
    <property type="entry name" value="Diguanylate_Cyclase"/>
</dbReference>
<accession>A0A917CYN8</accession>
<dbReference type="InterPro" id="IPR000160">
    <property type="entry name" value="GGDEF_dom"/>
</dbReference>
<organism evidence="3 4">
    <name type="scientific">Paenibacillus abyssi</name>
    <dbReference type="NCBI Taxonomy" id="1340531"/>
    <lineage>
        <taxon>Bacteria</taxon>
        <taxon>Bacillati</taxon>
        <taxon>Bacillota</taxon>
        <taxon>Bacilli</taxon>
        <taxon>Bacillales</taxon>
        <taxon>Paenibacillaceae</taxon>
        <taxon>Paenibacillus</taxon>
    </lineage>
</organism>
<name>A0A917CYN8_9BACL</name>
<dbReference type="PANTHER" id="PTHR45138">
    <property type="entry name" value="REGULATORY COMPONENTS OF SENSORY TRANSDUCTION SYSTEM"/>
    <property type="match status" value="1"/>
</dbReference>
<keyword evidence="1" id="KW-0472">Membrane</keyword>
<dbReference type="PROSITE" id="PS50887">
    <property type="entry name" value="GGDEF"/>
    <property type="match status" value="1"/>
</dbReference>
<dbReference type="Gene3D" id="3.30.70.270">
    <property type="match status" value="1"/>
</dbReference>
<sequence length="206" mass="23746">MKYTGRVVVISLFISVIAVWTILYFLIVSDAGIYLPITNGFLQYSFGYTILIVPILWWLGKQYDKAKYLTERDDLTGAYNRRYLLDRFGEIKPASLSLSIIDVNDFKMINDTYGHHLGDEVLRDVLTMLRYVLNKEDIVVRVGGDEFLVISESHCLLSQQIDFDLDNNMRVSVSVGTAVYPEQATTLNQLLQVADNNMYRIKKRKR</sequence>
<dbReference type="InterPro" id="IPR043128">
    <property type="entry name" value="Rev_trsase/Diguanyl_cyclase"/>
</dbReference>
<gene>
    <name evidence="3" type="ORF">GCM10010916_18780</name>
</gene>
<keyword evidence="1" id="KW-1133">Transmembrane helix</keyword>
<dbReference type="EMBL" id="BMGR01000005">
    <property type="protein sequence ID" value="GGG01868.1"/>
    <property type="molecule type" value="Genomic_DNA"/>
</dbReference>
<feature type="transmembrane region" description="Helical" evidence="1">
    <location>
        <begin position="7"/>
        <end position="29"/>
    </location>
</feature>
<evidence type="ECO:0000259" key="2">
    <source>
        <dbReference type="PROSITE" id="PS50887"/>
    </source>
</evidence>
<dbReference type="NCBIfam" id="TIGR00254">
    <property type="entry name" value="GGDEF"/>
    <property type="match status" value="1"/>
</dbReference>
<dbReference type="AlphaFoldDB" id="A0A917CYN8"/>
<dbReference type="GO" id="GO:0043709">
    <property type="term" value="P:cell adhesion involved in single-species biofilm formation"/>
    <property type="evidence" value="ECO:0007669"/>
    <property type="project" value="TreeGrafter"/>
</dbReference>
<dbReference type="InterPro" id="IPR029787">
    <property type="entry name" value="Nucleotide_cyclase"/>
</dbReference>
<dbReference type="CDD" id="cd01949">
    <property type="entry name" value="GGDEF"/>
    <property type="match status" value="1"/>
</dbReference>
<reference evidence="3" key="1">
    <citation type="journal article" date="2014" name="Int. J. Syst. Evol. Microbiol.">
        <title>Complete genome sequence of Corynebacterium casei LMG S-19264T (=DSM 44701T), isolated from a smear-ripened cheese.</title>
        <authorList>
            <consortium name="US DOE Joint Genome Institute (JGI-PGF)"/>
            <person name="Walter F."/>
            <person name="Albersmeier A."/>
            <person name="Kalinowski J."/>
            <person name="Ruckert C."/>
        </authorList>
    </citation>
    <scope>NUCLEOTIDE SEQUENCE</scope>
    <source>
        <strain evidence="3">CGMCC 1.12987</strain>
    </source>
</reference>
<reference evidence="3" key="2">
    <citation type="submission" date="2020-09" db="EMBL/GenBank/DDBJ databases">
        <authorList>
            <person name="Sun Q."/>
            <person name="Zhou Y."/>
        </authorList>
    </citation>
    <scope>NUCLEOTIDE SEQUENCE</scope>
    <source>
        <strain evidence="3">CGMCC 1.12987</strain>
    </source>
</reference>
<dbReference type="Pfam" id="PF00990">
    <property type="entry name" value="GGDEF"/>
    <property type="match status" value="1"/>
</dbReference>
<evidence type="ECO:0000313" key="3">
    <source>
        <dbReference type="EMBL" id="GGG01868.1"/>
    </source>
</evidence>
<keyword evidence="4" id="KW-1185">Reference proteome</keyword>
<dbReference type="GO" id="GO:1902201">
    <property type="term" value="P:negative regulation of bacterial-type flagellum-dependent cell motility"/>
    <property type="evidence" value="ECO:0007669"/>
    <property type="project" value="TreeGrafter"/>
</dbReference>
<dbReference type="GO" id="GO:0005886">
    <property type="term" value="C:plasma membrane"/>
    <property type="evidence" value="ECO:0007669"/>
    <property type="project" value="TreeGrafter"/>
</dbReference>
<evidence type="ECO:0000256" key="1">
    <source>
        <dbReference type="SAM" id="Phobius"/>
    </source>
</evidence>
<dbReference type="Proteomes" id="UP000644756">
    <property type="component" value="Unassembled WGS sequence"/>
</dbReference>